<dbReference type="Proteomes" id="UP001383192">
    <property type="component" value="Unassembled WGS sequence"/>
</dbReference>
<dbReference type="SUPFAM" id="SSF48452">
    <property type="entry name" value="TPR-like"/>
    <property type="match status" value="1"/>
</dbReference>
<dbReference type="Pfam" id="PF14737">
    <property type="entry name" value="DUF4470"/>
    <property type="match status" value="1"/>
</dbReference>
<organism evidence="2 3">
    <name type="scientific">Paramarasmius palmivorus</name>
    <dbReference type="NCBI Taxonomy" id="297713"/>
    <lineage>
        <taxon>Eukaryota</taxon>
        <taxon>Fungi</taxon>
        <taxon>Dikarya</taxon>
        <taxon>Basidiomycota</taxon>
        <taxon>Agaricomycotina</taxon>
        <taxon>Agaricomycetes</taxon>
        <taxon>Agaricomycetidae</taxon>
        <taxon>Agaricales</taxon>
        <taxon>Marasmiineae</taxon>
        <taxon>Marasmiaceae</taxon>
        <taxon>Paramarasmius</taxon>
    </lineage>
</organism>
<name>A0AAW0DTV8_9AGAR</name>
<dbReference type="Gene3D" id="1.25.40.10">
    <property type="entry name" value="Tetratricopeptide repeat domain"/>
    <property type="match status" value="1"/>
</dbReference>
<protein>
    <recommendedName>
        <fullName evidence="1">DUF4470 domain-containing protein</fullName>
    </recommendedName>
</protein>
<evidence type="ECO:0000259" key="1">
    <source>
        <dbReference type="Pfam" id="PF14737"/>
    </source>
</evidence>
<evidence type="ECO:0000313" key="3">
    <source>
        <dbReference type="Proteomes" id="UP001383192"/>
    </source>
</evidence>
<evidence type="ECO:0000313" key="2">
    <source>
        <dbReference type="EMBL" id="KAK7054699.1"/>
    </source>
</evidence>
<dbReference type="AlphaFoldDB" id="A0AAW0DTV8"/>
<comment type="caution">
    <text evidence="2">The sequence shown here is derived from an EMBL/GenBank/DDBJ whole genome shotgun (WGS) entry which is preliminary data.</text>
</comment>
<accession>A0AAW0DTV8</accession>
<proteinExistence type="predicted"/>
<dbReference type="InterPro" id="IPR011990">
    <property type="entry name" value="TPR-like_helical_dom_sf"/>
</dbReference>
<reference evidence="2 3" key="1">
    <citation type="submission" date="2024-01" db="EMBL/GenBank/DDBJ databases">
        <title>A draft genome for a cacao thread blight-causing isolate of Paramarasmius palmivorus.</title>
        <authorList>
            <person name="Baruah I.K."/>
            <person name="Bukari Y."/>
            <person name="Amoako-Attah I."/>
            <person name="Meinhardt L.W."/>
            <person name="Bailey B.A."/>
            <person name="Cohen S.P."/>
        </authorList>
    </citation>
    <scope>NUCLEOTIDE SEQUENCE [LARGE SCALE GENOMIC DNA]</scope>
    <source>
        <strain evidence="2 3">GH-12</strain>
    </source>
</reference>
<dbReference type="InterPro" id="IPR027974">
    <property type="entry name" value="DUF4470"/>
</dbReference>
<sequence>MSAPQLKDEGNKAFKGCSFSRAEELYSKAEQINPLDPFYPSNLSAALFEQAKYIDTIRAVARSHTKILDDPTRDKLLPKLSTRLARSLSLASRSGTLSPEILVEHENLIHELSELQSSAPECERAWKEWRRVEKDMERVKSGCEEARKRLASIPIRKRCPQPDVEFYAVGHDELMSILDDWGPEDELKRPLNLHLMSIKELERIAIFFAGVGDARHVFASIIGLSQLQDKLSEEKRQALNVHFTLNDIHPQALARDLCLFSLLDEIAQAHNDARREAELKMTILCTWMGLLMPQYCSVQLNQTMKSLKTKLLQTPPQLPSWLYVAPSSIPAIVKALDFWTSPTPKHFTTRSILKDYQRNQENKSSNAILNSPSASSSFRTRLEDLKRERRAEVERDIQGLTDEQVIEVAQDEDYLCPGLDQPRKRERWLAAARKLLVERVLSIHASQGSEAMDYGEEGLFLARLFPTFIPPSVLRSTEHVSLDNLWENLSKEISDDVASDVHTHILKTWKPNLAQSKAKVDMTTDINSVGNMIQIDHFNDRMSLYETSTIGRDCPSYSISSIFFDAVNAALAKLSGHVKLEVLLGEYNGELIKMRNGDDANDRPPEFPRQYTRMWLSNIPDYIGGPLAIATLTIPSLQNSDYASIAGNCLYNTSLWESGDHYVFNYSHLDCKEFERFFAGRIISMTPLYGVTEYAHGHQPIPLHVEQLPSRIELDEWLTRVLLGIIAAGNAGRDMRVRVQYPHTVAMFVHLLIRLCEIGYPSHWLSDYLYAVLHDQLTTEVVEYRGHAPIPMSFKGRRGPARKLNLDPWKFEFETLLALSYEVFPFPLQLPDDFARTAADITILEAPAPLFGFMTMSLGHGFHPVLMLVFHRKGHQPDKYTIPDIIEGRNVKKGDVYIVTVVDQLAVGKTTVRWRMSRQRVLNMRQERWELSVYRHDVNEYSEYLSTL</sequence>
<dbReference type="EMBL" id="JAYKXP010000008">
    <property type="protein sequence ID" value="KAK7054699.1"/>
    <property type="molecule type" value="Genomic_DNA"/>
</dbReference>
<keyword evidence="3" id="KW-1185">Reference proteome</keyword>
<gene>
    <name evidence="2" type="ORF">VNI00_003162</name>
</gene>
<feature type="domain" description="DUF4470" evidence="1">
    <location>
        <begin position="170"/>
        <end position="269"/>
    </location>
</feature>